<organism evidence="2 3">
    <name type="scientific">Nocardioides oleivorans</name>
    <dbReference type="NCBI Taxonomy" id="273676"/>
    <lineage>
        <taxon>Bacteria</taxon>
        <taxon>Bacillati</taxon>
        <taxon>Actinomycetota</taxon>
        <taxon>Actinomycetes</taxon>
        <taxon>Propionibacteriales</taxon>
        <taxon>Nocardioidaceae</taxon>
        <taxon>Nocardioides</taxon>
    </lineage>
</organism>
<accession>A0A4Q2S2C3</accession>
<evidence type="ECO:0000313" key="2">
    <source>
        <dbReference type="EMBL" id="RYB95831.1"/>
    </source>
</evidence>
<comment type="caution">
    <text evidence="2">The sequence shown here is derived from an EMBL/GenBank/DDBJ whole genome shotgun (WGS) entry which is preliminary data.</text>
</comment>
<feature type="transmembrane region" description="Helical" evidence="1">
    <location>
        <begin position="71"/>
        <end position="89"/>
    </location>
</feature>
<keyword evidence="3" id="KW-1185">Reference proteome</keyword>
<dbReference type="OrthoDB" id="4775254at2"/>
<dbReference type="Proteomes" id="UP000294071">
    <property type="component" value="Unassembled WGS sequence"/>
</dbReference>
<evidence type="ECO:0000256" key="1">
    <source>
        <dbReference type="SAM" id="Phobius"/>
    </source>
</evidence>
<reference evidence="2 3" key="1">
    <citation type="submission" date="2019-01" db="EMBL/GenBank/DDBJ databases">
        <title>Novel species of Nocardioides.</title>
        <authorList>
            <person name="Liu Q."/>
            <person name="Xin Y.-H."/>
        </authorList>
    </citation>
    <scope>NUCLEOTIDE SEQUENCE [LARGE SCALE GENOMIC DNA]</scope>
    <source>
        <strain evidence="2 3">CGMCC 4.6882</strain>
    </source>
</reference>
<evidence type="ECO:0000313" key="3">
    <source>
        <dbReference type="Proteomes" id="UP000294071"/>
    </source>
</evidence>
<feature type="transmembrane region" description="Helical" evidence="1">
    <location>
        <begin position="95"/>
        <end position="115"/>
    </location>
</feature>
<dbReference type="EMBL" id="SDWT01000001">
    <property type="protein sequence ID" value="RYB95831.1"/>
    <property type="molecule type" value="Genomic_DNA"/>
</dbReference>
<feature type="transmembrane region" description="Helical" evidence="1">
    <location>
        <begin position="37"/>
        <end position="59"/>
    </location>
</feature>
<keyword evidence="1" id="KW-1133">Transmembrane helix</keyword>
<gene>
    <name evidence="2" type="ORF">EUA93_08755</name>
</gene>
<keyword evidence="1" id="KW-0812">Transmembrane</keyword>
<keyword evidence="1" id="KW-0472">Membrane</keyword>
<proteinExistence type="predicted"/>
<name>A0A4Q2S2C3_9ACTN</name>
<dbReference type="Pfam" id="PF19545">
    <property type="entry name" value="DUF6069"/>
    <property type="match status" value="1"/>
</dbReference>
<dbReference type="AlphaFoldDB" id="A0A4Q2S2C3"/>
<sequence length="125" mass="12513">MVAAGLLAAVGAAVATVLVAVLLEALGADFEVDGGAIPVAGFGSITFLFSVVGIVIAALLLRFSADPDRRFLTVAVVLTALSLVPPVLWGHGAGTVLALVVLHLVAAGVVVPALVRVLRRVSDPA</sequence>
<evidence type="ECO:0008006" key="4">
    <source>
        <dbReference type="Google" id="ProtNLM"/>
    </source>
</evidence>
<dbReference type="InterPro" id="IPR045713">
    <property type="entry name" value="DUF6069"/>
</dbReference>
<protein>
    <recommendedName>
        <fullName evidence="4">Cell envelope biogenesis protein OmpA</fullName>
    </recommendedName>
</protein>